<accession>A0ABS7G941</accession>
<dbReference type="Proteomes" id="UP000812961">
    <property type="component" value="Unassembled WGS sequence"/>
</dbReference>
<dbReference type="EMBL" id="JAICCF010000001">
    <property type="protein sequence ID" value="MBW8684173.1"/>
    <property type="molecule type" value="Genomic_DNA"/>
</dbReference>
<gene>
    <name evidence="1" type="ORF">K1Y79_07470</name>
</gene>
<proteinExistence type="predicted"/>
<protein>
    <submittedName>
        <fullName evidence="1">Uncharacterized protein</fullName>
    </submittedName>
</protein>
<evidence type="ECO:0000313" key="1">
    <source>
        <dbReference type="EMBL" id="MBW8684173.1"/>
    </source>
</evidence>
<organism evidence="1 2">
    <name type="scientific">Chitinophaga rhizophila</name>
    <dbReference type="NCBI Taxonomy" id="2866212"/>
    <lineage>
        <taxon>Bacteria</taxon>
        <taxon>Pseudomonadati</taxon>
        <taxon>Bacteroidota</taxon>
        <taxon>Chitinophagia</taxon>
        <taxon>Chitinophagales</taxon>
        <taxon>Chitinophagaceae</taxon>
        <taxon>Chitinophaga</taxon>
    </lineage>
</organism>
<dbReference type="RefSeq" id="WP_220249368.1">
    <property type="nucleotide sequence ID" value="NZ_JAICCF010000001.1"/>
</dbReference>
<comment type="caution">
    <text evidence="1">The sequence shown here is derived from an EMBL/GenBank/DDBJ whole genome shotgun (WGS) entry which is preliminary data.</text>
</comment>
<sequence length="220" mass="25389">MGLDWRPLGKPKPGCKDRFDQLFRILRGIDPIPVKPGTRKRFTREELKAEWFDIQIPSYETIQAPRVGRDQEADDWVKRLYEASEQSDTLEDWQRHYEGYYVIELAKETEGVPVYISETQDENVFRAKFIEVFCKELLGEALYNKAWETHTAEETLAYGKQLLEVADKLASTHNLCSLKDQQLPPDVEVGSLSSQVHILYSAARWLIFYGSNGHGFEADA</sequence>
<reference evidence="1 2" key="1">
    <citation type="submission" date="2021-08" db="EMBL/GenBank/DDBJ databases">
        <title>The genome sequence of Chitinophaga sp. B61.</title>
        <authorList>
            <person name="Zhang X."/>
        </authorList>
    </citation>
    <scope>NUCLEOTIDE SEQUENCE [LARGE SCALE GENOMIC DNA]</scope>
    <source>
        <strain evidence="1 2">B61</strain>
    </source>
</reference>
<evidence type="ECO:0000313" key="2">
    <source>
        <dbReference type="Proteomes" id="UP000812961"/>
    </source>
</evidence>
<name>A0ABS7G941_9BACT</name>
<keyword evidence="2" id="KW-1185">Reference proteome</keyword>